<dbReference type="Gene3D" id="1.10.1760.20">
    <property type="match status" value="1"/>
</dbReference>
<organism evidence="1 2">
    <name type="scientific">Enterococcus thailandicus</name>
    <dbReference type="NCBI Taxonomy" id="417368"/>
    <lineage>
        <taxon>Bacteria</taxon>
        <taxon>Bacillati</taxon>
        <taxon>Bacillota</taxon>
        <taxon>Bacilli</taxon>
        <taxon>Lactobacillales</taxon>
        <taxon>Enterococcaceae</taxon>
        <taxon>Enterococcus</taxon>
    </lineage>
</organism>
<dbReference type="Pfam" id="PF12822">
    <property type="entry name" value="ECF_trnsprt"/>
    <property type="match status" value="1"/>
</dbReference>
<gene>
    <name evidence="1" type="ORF">A6E74_09245</name>
</gene>
<evidence type="ECO:0000313" key="2">
    <source>
        <dbReference type="Proteomes" id="UP000078516"/>
    </source>
</evidence>
<sequence length="176" mass="19577">MLVMNKLNVHALTTISLLIALMVLLSQVFGFETQLIKITFDFIPEVVMASLFGPFWTGVGASVADIIGNTLLGKAPFFIGFTLNAFIGGCVYGFFFYKKSVTLKNAFFCVLVNTLIISLFLTPLWLSIMYDIPFTDGKLWAVRLIKAVVMLPIQTSLIFFFGNAIPIRIIGKRFVS</sequence>
<dbReference type="InterPro" id="IPR030949">
    <property type="entry name" value="ECF_S_folate_fam"/>
</dbReference>
<reference evidence="1 2" key="1">
    <citation type="submission" date="2016-04" db="EMBL/GenBank/DDBJ databases">
        <title>Draft genome of an Enterococcus thailandicus strain isolated from bovine feces.</title>
        <authorList>
            <person name="Beukers A.G."/>
            <person name="Zaheer R."/>
            <person name="Goji N."/>
            <person name="Cook S.R."/>
            <person name="Amoako K."/>
            <person name="Chaves A.V."/>
            <person name="Ward M.P."/>
            <person name="Mcallister T.A."/>
        </authorList>
    </citation>
    <scope>NUCLEOTIDE SEQUENCE [LARGE SCALE GENOMIC DNA]</scope>
    <source>
        <strain evidence="1 2">F0711D 46</strain>
    </source>
</reference>
<dbReference type="EMBL" id="LWMN01000014">
    <property type="protein sequence ID" value="OAQ55298.1"/>
    <property type="molecule type" value="Genomic_DNA"/>
</dbReference>
<evidence type="ECO:0000313" key="1">
    <source>
        <dbReference type="EMBL" id="OAQ55298.1"/>
    </source>
</evidence>
<dbReference type="Proteomes" id="UP000078516">
    <property type="component" value="Unassembled WGS sequence"/>
</dbReference>
<dbReference type="KEGG" id="eth:CK496_05220"/>
<dbReference type="NCBIfam" id="TIGR04518">
    <property type="entry name" value="ECF_S_folT_fam"/>
    <property type="match status" value="1"/>
</dbReference>
<proteinExistence type="predicted"/>
<keyword evidence="2" id="KW-1185">Reference proteome</keyword>
<dbReference type="RefSeq" id="WP_067484358.1">
    <property type="nucleotide sequence ID" value="NZ_BJUG01000004.1"/>
</dbReference>
<accession>A0A179EPX2</accession>
<dbReference type="AlphaFoldDB" id="A0A179EPX2"/>
<dbReference type="GeneID" id="77487037"/>
<protein>
    <submittedName>
        <fullName evidence="1">Folate ECF transporter</fullName>
    </submittedName>
</protein>
<dbReference type="GO" id="GO:0022857">
    <property type="term" value="F:transmembrane transporter activity"/>
    <property type="evidence" value="ECO:0007669"/>
    <property type="project" value="InterPro"/>
</dbReference>
<dbReference type="OrthoDB" id="4624at2"/>
<name>A0A179EPX2_ENTTH</name>
<comment type="caution">
    <text evidence="1">The sequence shown here is derived from an EMBL/GenBank/DDBJ whole genome shotgun (WGS) entry which is preliminary data.</text>
</comment>
<dbReference type="InterPro" id="IPR024529">
    <property type="entry name" value="ECF_trnsprt_substrate-spec"/>
</dbReference>